<dbReference type="Pfam" id="PF12833">
    <property type="entry name" value="HTH_18"/>
    <property type="match status" value="1"/>
</dbReference>
<comment type="caution">
    <text evidence="6">The sequence shown here is derived from an EMBL/GenBank/DDBJ whole genome shotgun (WGS) entry which is preliminary data.</text>
</comment>
<dbReference type="Gene3D" id="1.10.10.60">
    <property type="entry name" value="Homeodomain-like"/>
    <property type="match status" value="2"/>
</dbReference>
<dbReference type="Gene3D" id="2.60.120.10">
    <property type="entry name" value="Jelly Rolls"/>
    <property type="match status" value="1"/>
</dbReference>
<dbReference type="EMBL" id="JAAVMB010000013">
    <property type="protein sequence ID" value="NKC68648.1"/>
    <property type="molecule type" value="Genomic_DNA"/>
</dbReference>
<keyword evidence="3" id="KW-0804">Transcription</keyword>
<dbReference type="SUPFAM" id="SSF51182">
    <property type="entry name" value="RmlC-like cupins"/>
    <property type="match status" value="1"/>
</dbReference>
<dbReference type="PANTHER" id="PTHR43280:SF28">
    <property type="entry name" value="HTH-TYPE TRANSCRIPTIONAL ACTIVATOR RHAS"/>
    <property type="match status" value="1"/>
</dbReference>
<dbReference type="PRINTS" id="PR00032">
    <property type="entry name" value="HTHARAC"/>
</dbReference>
<evidence type="ECO:0000256" key="1">
    <source>
        <dbReference type="ARBA" id="ARBA00023015"/>
    </source>
</evidence>
<dbReference type="GeneID" id="63147492"/>
<keyword evidence="1" id="KW-0805">Transcription regulation</keyword>
<reference evidence="5 8" key="2">
    <citation type="submission" date="2020-03" db="EMBL/GenBank/DDBJ databases">
        <title>Bacterial samples isolated from urine from healthy bovine heifers (Gyr breed).</title>
        <authorList>
            <person name="Giannattasio-Ferraz S."/>
            <person name="Maskeri L."/>
            <person name="Penido A."/>
            <person name="Barbosa-Stancioli E.F."/>
            <person name="Putonti C."/>
        </authorList>
    </citation>
    <scope>NUCLEOTIDE SEQUENCE [LARGE SCALE GENOMIC DNA]</scope>
    <source>
        <strain evidence="5 8">UFMG-H7</strain>
    </source>
</reference>
<evidence type="ECO:0000313" key="8">
    <source>
        <dbReference type="Proteomes" id="UP000521358"/>
    </source>
</evidence>
<dbReference type="SMART" id="SM00342">
    <property type="entry name" value="HTH_ARAC"/>
    <property type="match status" value="1"/>
</dbReference>
<protein>
    <submittedName>
        <fullName evidence="5">AraC family transcriptional regulator</fullName>
    </submittedName>
</protein>
<evidence type="ECO:0000256" key="2">
    <source>
        <dbReference type="ARBA" id="ARBA00023125"/>
    </source>
</evidence>
<dbReference type="Proteomes" id="UP000288197">
    <property type="component" value="Unassembled WGS sequence"/>
</dbReference>
<dbReference type="InterPro" id="IPR018060">
    <property type="entry name" value="HTH_AraC"/>
</dbReference>
<proteinExistence type="predicted"/>
<dbReference type="EMBL" id="NGJX01000017">
    <property type="protein sequence ID" value="RST99011.1"/>
    <property type="molecule type" value="Genomic_DNA"/>
</dbReference>
<dbReference type="PANTHER" id="PTHR43280">
    <property type="entry name" value="ARAC-FAMILY TRANSCRIPTIONAL REGULATOR"/>
    <property type="match status" value="1"/>
</dbReference>
<dbReference type="SUPFAM" id="SSF46689">
    <property type="entry name" value="Homeodomain-like"/>
    <property type="match status" value="2"/>
</dbReference>
<accession>A0A369AMT8</accession>
<dbReference type="PROSITE" id="PS00041">
    <property type="entry name" value="HTH_ARAC_FAMILY_1"/>
    <property type="match status" value="1"/>
</dbReference>
<dbReference type="InterPro" id="IPR020449">
    <property type="entry name" value="Tscrpt_reg_AraC-type_HTH"/>
</dbReference>
<dbReference type="InterPro" id="IPR009057">
    <property type="entry name" value="Homeodomain-like_sf"/>
</dbReference>
<dbReference type="Pfam" id="PF02311">
    <property type="entry name" value="AraC_binding"/>
    <property type="match status" value="1"/>
</dbReference>
<dbReference type="GO" id="GO:0003700">
    <property type="term" value="F:DNA-binding transcription factor activity"/>
    <property type="evidence" value="ECO:0007669"/>
    <property type="project" value="InterPro"/>
</dbReference>
<evidence type="ECO:0000313" key="6">
    <source>
        <dbReference type="EMBL" id="RST99011.1"/>
    </source>
</evidence>
<gene>
    <name evidence="6" type="ORF">CBF32_12285</name>
    <name evidence="5" type="ORF">HED35_11165</name>
</gene>
<dbReference type="OrthoDB" id="9816344at2"/>
<evidence type="ECO:0000259" key="4">
    <source>
        <dbReference type="PROSITE" id="PS01124"/>
    </source>
</evidence>
<dbReference type="InterPro" id="IPR014710">
    <property type="entry name" value="RmlC-like_jellyroll"/>
</dbReference>
<organism evidence="6 7">
    <name type="scientific">Vagococcus fluvialis</name>
    <dbReference type="NCBI Taxonomy" id="2738"/>
    <lineage>
        <taxon>Bacteria</taxon>
        <taxon>Bacillati</taxon>
        <taxon>Bacillota</taxon>
        <taxon>Bacilli</taxon>
        <taxon>Lactobacillales</taxon>
        <taxon>Enterococcaceae</taxon>
        <taxon>Vagococcus</taxon>
    </lineage>
</organism>
<dbReference type="RefSeq" id="WP_086341704.1">
    <property type="nucleotide sequence ID" value="NZ_CP081459.1"/>
</dbReference>
<sequence>MAKIFYETHFFEDPSFPVIFHYNTLTKGRFEVFPHWHINIEILYVIEGTVSITSNTAKIIANVGDIVIINSNYLHSIQSLTKDCSYYCLIIDHEHSQKLGFDTTNNRFLSITTDKEIKNIYNLIINEMLNQKKYYKKASVALCTTMLILLFRNVWLNQEKEINNSDNKTSIVKQGIGYINEHYDEDIKIDDICATVGVSKYHFCRIFKEVTQKTVNEYTLSLRVQQARFLLKEKKYSVSEAAEATGFNSESYFSKCYKKKLGVLPSKERSI</sequence>
<keyword evidence="7" id="KW-1185">Reference proteome</keyword>
<keyword evidence="2" id="KW-0238">DNA-binding</keyword>
<dbReference type="PROSITE" id="PS01124">
    <property type="entry name" value="HTH_ARAC_FAMILY_2"/>
    <property type="match status" value="1"/>
</dbReference>
<evidence type="ECO:0000313" key="5">
    <source>
        <dbReference type="EMBL" id="NKC68648.1"/>
    </source>
</evidence>
<dbReference type="InterPro" id="IPR003313">
    <property type="entry name" value="AraC-bd"/>
</dbReference>
<dbReference type="InterPro" id="IPR011051">
    <property type="entry name" value="RmlC_Cupin_sf"/>
</dbReference>
<dbReference type="AlphaFoldDB" id="A0A369AMT8"/>
<feature type="domain" description="HTH araC/xylS-type" evidence="4">
    <location>
        <begin position="173"/>
        <end position="271"/>
    </location>
</feature>
<reference evidence="6 7" key="1">
    <citation type="submission" date="2017-05" db="EMBL/GenBank/DDBJ databases">
        <title>Vagococcus spp. assemblies.</title>
        <authorList>
            <person name="Gulvik C.A."/>
        </authorList>
    </citation>
    <scope>NUCLEOTIDE SEQUENCE [LARGE SCALE GENOMIC DNA]</scope>
    <source>
        <strain evidence="6 7">NCFB 2497</strain>
    </source>
</reference>
<dbReference type="Proteomes" id="UP000521358">
    <property type="component" value="Unassembled WGS sequence"/>
</dbReference>
<evidence type="ECO:0000313" key="7">
    <source>
        <dbReference type="Proteomes" id="UP000288197"/>
    </source>
</evidence>
<dbReference type="InterPro" id="IPR018062">
    <property type="entry name" value="HTH_AraC-typ_CS"/>
</dbReference>
<evidence type="ECO:0000256" key="3">
    <source>
        <dbReference type="ARBA" id="ARBA00023163"/>
    </source>
</evidence>
<name>A0A369AMT8_9ENTE</name>
<dbReference type="GO" id="GO:0043565">
    <property type="term" value="F:sequence-specific DNA binding"/>
    <property type="evidence" value="ECO:0007669"/>
    <property type="project" value="InterPro"/>
</dbReference>